<dbReference type="Proteomes" id="UP001438707">
    <property type="component" value="Unassembled WGS sequence"/>
</dbReference>
<sequence>MANNITADAAAAAVAAATAAAAATEPVNDPPMGLHSLPYKERYHGARDEVPIFEGKQNYTAEAFQTKVVFACDTYAITAPQDRVRITLSRLEGDAAKFQVDLAQMGELPSTLEELFSKLKARYPVSPEETPAYLLVHKTSLQGVQMARYLHEFNRQVSRLGPGEAGLQQLLQELFLSGLPIGLRQIVEQSRPEMGWTNLEAMESAAAKAQ</sequence>
<protein>
    <recommendedName>
        <fullName evidence="3">Retrotransposon gag domain-containing protein</fullName>
    </recommendedName>
</protein>
<gene>
    <name evidence="1" type="ORF">WJX74_003210</name>
</gene>
<evidence type="ECO:0008006" key="3">
    <source>
        <dbReference type="Google" id="ProtNLM"/>
    </source>
</evidence>
<keyword evidence="2" id="KW-1185">Reference proteome</keyword>
<dbReference type="EMBL" id="JALJOS010000001">
    <property type="protein sequence ID" value="KAK9844495.1"/>
    <property type="molecule type" value="Genomic_DNA"/>
</dbReference>
<evidence type="ECO:0000313" key="1">
    <source>
        <dbReference type="EMBL" id="KAK9844495.1"/>
    </source>
</evidence>
<organism evidence="1 2">
    <name type="scientific">Apatococcus lobatus</name>
    <dbReference type="NCBI Taxonomy" id="904363"/>
    <lineage>
        <taxon>Eukaryota</taxon>
        <taxon>Viridiplantae</taxon>
        <taxon>Chlorophyta</taxon>
        <taxon>core chlorophytes</taxon>
        <taxon>Trebouxiophyceae</taxon>
        <taxon>Chlorellales</taxon>
        <taxon>Chlorellaceae</taxon>
        <taxon>Apatococcus</taxon>
    </lineage>
</organism>
<proteinExistence type="predicted"/>
<dbReference type="AlphaFoldDB" id="A0AAW1SEE3"/>
<accession>A0AAW1SEE3</accession>
<evidence type="ECO:0000313" key="2">
    <source>
        <dbReference type="Proteomes" id="UP001438707"/>
    </source>
</evidence>
<name>A0AAW1SEE3_9CHLO</name>
<comment type="caution">
    <text evidence="1">The sequence shown here is derived from an EMBL/GenBank/DDBJ whole genome shotgun (WGS) entry which is preliminary data.</text>
</comment>
<reference evidence="1 2" key="1">
    <citation type="journal article" date="2024" name="Nat. Commun.">
        <title>Phylogenomics reveals the evolutionary origins of lichenization in chlorophyte algae.</title>
        <authorList>
            <person name="Puginier C."/>
            <person name="Libourel C."/>
            <person name="Otte J."/>
            <person name="Skaloud P."/>
            <person name="Haon M."/>
            <person name="Grisel S."/>
            <person name="Petersen M."/>
            <person name="Berrin J.G."/>
            <person name="Delaux P.M."/>
            <person name="Dal Grande F."/>
            <person name="Keller J."/>
        </authorList>
    </citation>
    <scope>NUCLEOTIDE SEQUENCE [LARGE SCALE GENOMIC DNA]</scope>
    <source>
        <strain evidence="1 2">SAG 2145</strain>
    </source>
</reference>